<organism evidence="7 8">
    <name type="scientific">Candidatus Muproteobacteria bacterium RBG_16_64_11</name>
    <dbReference type="NCBI Taxonomy" id="1817758"/>
    <lineage>
        <taxon>Bacteria</taxon>
        <taxon>Pseudomonadati</taxon>
        <taxon>Pseudomonadota</taxon>
        <taxon>Candidatus Muproteobacteria</taxon>
    </lineage>
</organism>
<dbReference type="EMBL" id="MFSS01000091">
    <property type="protein sequence ID" value="OGI42386.1"/>
    <property type="molecule type" value="Genomic_DNA"/>
</dbReference>
<dbReference type="STRING" id="1817758.A2150_04670"/>
<dbReference type="EC" id="5.1.3.14" evidence="4"/>
<dbReference type="GO" id="GO:0008761">
    <property type="term" value="F:UDP-N-acetylglucosamine 2-epimerase activity"/>
    <property type="evidence" value="ECO:0007669"/>
    <property type="project" value="UniProtKB-EC"/>
</dbReference>
<accession>A0A1F6TBD2</accession>
<dbReference type="SUPFAM" id="SSF53756">
    <property type="entry name" value="UDP-Glycosyltransferase/glycogen phosphorylase"/>
    <property type="match status" value="1"/>
</dbReference>
<evidence type="ECO:0000259" key="6">
    <source>
        <dbReference type="Pfam" id="PF02350"/>
    </source>
</evidence>
<evidence type="ECO:0000256" key="1">
    <source>
        <dbReference type="ARBA" id="ARBA00023235"/>
    </source>
</evidence>
<dbReference type="Proteomes" id="UP000177925">
    <property type="component" value="Unassembled WGS sequence"/>
</dbReference>
<feature type="domain" description="UDP-N-acetylglucosamine 2-epimerase" evidence="6">
    <location>
        <begin position="27"/>
        <end position="381"/>
    </location>
</feature>
<evidence type="ECO:0000256" key="4">
    <source>
        <dbReference type="ARBA" id="ARBA00038858"/>
    </source>
</evidence>
<evidence type="ECO:0000256" key="3">
    <source>
        <dbReference type="ARBA" id="ARBA00038209"/>
    </source>
</evidence>
<comment type="catalytic activity">
    <reaction evidence="2">
        <text>UDP-N-acetyl-alpha-D-glucosamine = UDP-N-acetyl-alpha-D-mannosamine</text>
        <dbReference type="Rhea" id="RHEA:17213"/>
        <dbReference type="ChEBI" id="CHEBI:57705"/>
        <dbReference type="ChEBI" id="CHEBI:68623"/>
        <dbReference type="EC" id="5.1.3.14"/>
    </reaction>
</comment>
<dbReference type="InterPro" id="IPR003331">
    <property type="entry name" value="UDP_GlcNAc_Epimerase_2_dom"/>
</dbReference>
<reference evidence="7 8" key="1">
    <citation type="journal article" date="2016" name="Nat. Commun.">
        <title>Thousands of microbial genomes shed light on interconnected biogeochemical processes in an aquifer system.</title>
        <authorList>
            <person name="Anantharaman K."/>
            <person name="Brown C.T."/>
            <person name="Hug L.A."/>
            <person name="Sharon I."/>
            <person name="Castelle C.J."/>
            <person name="Probst A.J."/>
            <person name="Thomas B.C."/>
            <person name="Singh A."/>
            <person name="Wilkins M.J."/>
            <person name="Karaoz U."/>
            <person name="Brodie E.L."/>
            <person name="Williams K.H."/>
            <person name="Hubbard S.S."/>
            <person name="Banfield J.F."/>
        </authorList>
    </citation>
    <scope>NUCLEOTIDE SEQUENCE [LARGE SCALE GENOMIC DNA]</scope>
</reference>
<dbReference type="PANTHER" id="PTHR43174">
    <property type="entry name" value="UDP-N-ACETYLGLUCOSAMINE 2-EPIMERASE"/>
    <property type="match status" value="1"/>
</dbReference>
<evidence type="ECO:0000313" key="7">
    <source>
        <dbReference type="EMBL" id="OGI42386.1"/>
    </source>
</evidence>
<dbReference type="PANTHER" id="PTHR43174:SF2">
    <property type="entry name" value="UDP-N-ACETYLGLUCOSAMINE 2-EPIMERASE"/>
    <property type="match status" value="1"/>
</dbReference>
<evidence type="ECO:0000256" key="2">
    <source>
        <dbReference type="ARBA" id="ARBA00036080"/>
    </source>
</evidence>
<protein>
    <recommendedName>
        <fullName evidence="4">UDP-N-acetylglucosamine 2-epimerase (non-hydrolyzing)</fullName>
        <ecNumber evidence="4">5.1.3.14</ecNumber>
    </recommendedName>
</protein>
<keyword evidence="1 5" id="KW-0413">Isomerase</keyword>
<comment type="similarity">
    <text evidence="3 5">Belongs to the UDP-N-acetylglucosamine 2-epimerase family.</text>
</comment>
<dbReference type="Gene3D" id="3.40.50.2000">
    <property type="entry name" value="Glycogen Phosphorylase B"/>
    <property type="match status" value="2"/>
</dbReference>
<evidence type="ECO:0000256" key="5">
    <source>
        <dbReference type="RuleBase" id="RU003513"/>
    </source>
</evidence>
<dbReference type="CDD" id="cd03786">
    <property type="entry name" value="GTB_UDP-GlcNAc_2-Epimerase"/>
    <property type="match status" value="1"/>
</dbReference>
<gene>
    <name evidence="7" type="ORF">A2150_04670</name>
</gene>
<evidence type="ECO:0000313" key="8">
    <source>
        <dbReference type="Proteomes" id="UP000177925"/>
    </source>
</evidence>
<comment type="caution">
    <text evidence="7">The sequence shown here is derived from an EMBL/GenBank/DDBJ whole genome shotgun (WGS) entry which is preliminary data.</text>
</comment>
<name>A0A1F6TBD2_9PROT</name>
<proteinExistence type="inferred from homology"/>
<dbReference type="Pfam" id="PF02350">
    <property type="entry name" value="Epimerase_2"/>
    <property type="match status" value="1"/>
</dbReference>
<dbReference type="AlphaFoldDB" id="A0A1F6TBD2"/>
<sequence>MNPHPRVLLCIGTRPEIIKMAPVFRALKKTTLQPLVLHTGQHDEKSLPLYRFFEMDPGDSLGLNRDRESLGHLTAVMLDYLDAVIRELSPDAILVQGDTTSALSAALIAFYNKIPIGHVEAGLRSHNAYNPFPEEKNRELIARLSHWHFAPTEQSVINLKSEGIDERRIFQVGNTVVDAAQWGLEHLDRYFDDPAVKTVLPLERLDALDTSRLILITAHRRENWQGPIAEVAEGVKRVLRAHKDVIILWPVHPNPSVQQTVRNAMQGLEEDSARRLLLTPPLNYPELLWVLKKSWLTLTDSGGIQEESVTARVPVLVLRKTTERPEVLRIGAGALIGTSPVAICEWVDRLTEQPELHQQMRSLASPFGNGHSGEAIAGILEAELTASYKAAQQS</sequence>
<dbReference type="InterPro" id="IPR029767">
    <property type="entry name" value="WecB-like"/>
</dbReference>
<dbReference type="NCBIfam" id="TIGR00236">
    <property type="entry name" value="wecB"/>
    <property type="match status" value="1"/>
</dbReference>